<dbReference type="Proteomes" id="UP000186785">
    <property type="component" value="Unassembled WGS sequence"/>
</dbReference>
<evidence type="ECO:0000313" key="15">
    <source>
        <dbReference type="EMBL" id="OKL49889.1"/>
    </source>
</evidence>
<keyword evidence="4 10" id="KW-0347">Helicase</keyword>
<evidence type="ECO:0000256" key="6">
    <source>
        <dbReference type="ARBA" id="ARBA00023235"/>
    </source>
</evidence>
<dbReference type="Pfam" id="PF13361">
    <property type="entry name" value="UvrD_C"/>
    <property type="match status" value="2"/>
</dbReference>
<evidence type="ECO:0000256" key="4">
    <source>
        <dbReference type="ARBA" id="ARBA00022806"/>
    </source>
</evidence>
<dbReference type="InterPro" id="IPR010997">
    <property type="entry name" value="HRDC-like_sf"/>
</dbReference>
<dbReference type="SUPFAM" id="SSF47819">
    <property type="entry name" value="HRDC-like"/>
    <property type="match status" value="1"/>
</dbReference>
<dbReference type="CDD" id="cd18807">
    <property type="entry name" value="SF1_C_UvrD"/>
    <property type="match status" value="1"/>
</dbReference>
<feature type="domain" description="UvrD-like helicase C-terminal" evidence="14">
    <location>
        <begin position="285"/>
        <end position="531"/>
    </location>
</feature>
<evidence type="ECO:0000256" key="10">
    <source>
        <dbReference type="PROSITE-ProRule" id="PRU00560"/>
    </source>
</evidence>
<dbReference type="CDD" id="cd17932">
    <property type="entry name" value="DEXQc_UvrD"/>
    <property type="match status" value="1"/>
</dbReference>
<dbReference type="InterPro" id="IPR002121">
    <property type="entry name" value="HRDC_dom"/>
</dbReference>
<evidence type="ECO:0000256" key="8">
    <source>
        <dbReference type="ARBA" id="ARBA00034808"/>
    </source>
</evidence>
<comment type="catalytic activity">
    <reaction evidence="7">
        <text>Couples ATP hydrolysis with the unwinding of duplex DNA by translocating in the 3'-5' direction.</text>
        <dbReference type="EC" id="5.6.2.4"/>
    </reaction>
</comment>
<name>A0A1Q5PQY9_9ACTO</name>
<evidence type="ECO:0000256" key="2">
    <source>
        <dbReference type="ARBA" id="ARBA00022741"/>
    </source>
</evidence>
<evidence type="ECO:0000259" key="13">
    <source>
        <dbReference type="PROSITE" id="PS51198"/>
    </source>
</evidence>
<dbReference type="GO" id="GO:0005524">
    <property type="term" value="F:ATP binding"/>
    <property type="evidence" value="ECO:0007669"/>
    <property type="project" value="UniProtKB-UniRule"/>
</dbReference>
<feature type="domain" description="UvrD-like helicase ATP-binding" evidence="13">
    <location>
        <begin position="2"/>
        <end position="284"/>
    </location>
</feature>
<dbReference type="GO" id="GO:0033202">
    <property type="term" value="C:DNA helicase complex"/>
    <property type="evidence" value="ECO:0007669"/>
    <property type="project" value="TreeGrafter"/>
</dbReference>
<dbReference type="EMBL" id="MQSV01000001">
    <property type="protein sequence ID" value="OKL49889.1"/>
    <property type="molecule type" value="Genomic_DNA"/>
</dbReference>
<evidence type="ECO:0000256" key="1">
    <source>
        <dbReference type="ARBA" id="ARBA00009922"/>
    </source>
</evidence>
<dbReference type="InterPro" id="IPR000212">
    <property type="entry name" value="DNA_helicase_UvrD/REP"/>
</dbReference>
<dbReference type="PANTHER" id="PTHR11070">
    <property type="entry name" value="UVRD / RECB / PCRA DNA HELICASE FAMILY MEMBER"/>
    <property type="match status" value="1"/>
</dbReference>
<proteinExistence type="inferred from homology"/>
<keyword evidence="2 10" id="KW-0547">Nucleotide-binding</keyword>
<organism evidence="15 16">
    <name type="scientific">Boudabousia liubingyangii</name>
    <dbReference type="NCBI Taxonomy" id="1921764"/>
    <lineage>
        <taxon>Bacteria</taxon>
        <taxon>Bacillati</taxon>
        <taxon>Actinomycetota</taxon>
        <taxon>Actinomycetes</taxon>
        <taxon>Actinomycetales</taxon>
        <taxon>Actinomycetaceae</taxon>
        <taxon>Boudabousia</taxon>
    </lineage>
</organism>
<keyword evidence="5 10" id="KW-0067">ATP-binding</keyword>
<evidence type="ECO:0000256" key="11">
    <source>
        <dbReference type="SAM" id="MobiDB-lite"/>
    </source>
</evidence>
<dbReference type="PANTHER" id="PTHR11070:SF69">
    <property type="entry name" value="ATP-DEPENDENT DNA HELICASE UVRD2"/>
    <property type="match status" value="1"/>
</dbReference>
<dbReference type="InterPro" id="IPR014017">
    <property type="entry name" value="DNA_helicase_UvrD-like_C"/>
</dbReference>
<sequence>MSALDPEQAAVALQTRGPLAVLAGAGTGKTRAITYRIAYGVATGVYRPDQVLAVTFTARAASEMRTRLATLGVPSVNARTFHAAALKQLGYFWPTAIGGTIPPLINHKASLVNAAAIRLGLPVDRELVRDYAAEIEWAKVSMIEPGEYPTRAPKAGRIPPADVDYQQIAQLLSAYEDAKWDQGVIDFEDVLLLTVGMLEQRPDIAQTVRKQYRSFVVDEYQDVSALQQRLLEAWLGDRNDLCVVGDVAQTIYSFAGAKPAFLTNFASRFPGARTVELVRDYRSTPQVVSLANRILELAPGGRQKGSVALKSQLPSGPSVRFETYQDDQAEAEGVLERVKKLHEQGVPYSQMAVLYRTNAQSALYEQVFAQGGVNFLVRGGEEFFKRDEVKRAINSFRTMVGTLEVASTAELMKQAAQGAGWTPNPPTASGAVRERYEALNALVTLAEDREAEGIDPKAFANELGQRALSSHAPTVEGVTFATFHAAKGLEWEAVFLIGASDKLIPISLANTPEMKTEERRLLYVGVTRAKRHLQISYAKARPGGRGQRKLSPFLQGIWPSVEAPNAKAKAHAKNGTNTADPRQRAKAAQAAFDEEQTPEVIARFQALKAWRKAVAEGAQKPAYVIFSDHTLRQIAVVDPKSRQSLGLISGVGEVKLARYGEQVLQCLAQLREE</sequence>
<dbReference type="Gene3D" id="1.10.10.160">
    <property type="match status" value="1"/>
</dbReference>
<dbReference type="PROSITE" id="PS50967">
    <property type="entry name" value="HRDC"/>
    <property type="match status" value="1"/>
</dbReference>
<dbReference type="InterPro" id="IPR044876">
    <property type="entry name" value="HRDC_dom_sf"/>
</dbReference>
<dbReference type="AlphaFoldDB" id="A0A1Q5PQY9"/>
<feature type="region of interest" description="Disordered" evidence="11">
    <location>
        <begin position="570"/>
        <end position="592"/>
    </location>
</feature>
<reference evidence="15 16" key="1">
    <citation type="submission" date="2016-11" db="EMBL/GenBank/DDBJ databases">
        <title>Actinomyces gypaetusis sp. nov. isolated from the vulture Gypaetus barbatus in Qinghai Tibet Plateau China.</title>
        <authorList>
            <person name="Meng X."/>
        </authorList>
    </citation>
    <scope>NUCLEOTIDE SEQUENCE [LARGE SCALE GENOMIC DNA]</scope>
    <source>
        <strain evidence="15 16">VUL4_2</strain>
    </source>
</reference>
<dbReference type="Pfam" id="PF00580">
    <property type="entry name" value="UvrD-helicase"/>
    <property type="match status" value="1"/>
</dbReference>
<dbReference type="GO" id="GO:0005829">
    <property type="term" value="C:cytosol"/>
    <property type="evidence" value="ECO:0007669"/>
    <property type="project" value="TreeGrafter"/>
</dbReference>
<evidence type="ECO:0000256" key="9">
    <source>
        <dbReference type="ARBA" id="ARBA00048988"/>
    </source>
</evidence>
<comment type="caution">
    <text evidence="15">The sequence shown here is derived from an EMBL/GenBank/DDBJ whole genome shotgun (WGS) entry which is preliminary data.</text>
</comment>
<dbReference type="EC" id="5.6.2.4" evidence="8"/>
<dbReference type="Gene3D" id="3.40.50.300">
    <property type="entry name" value="P-loop containing nucleotide triphosphate hydrolases"/>
    <property type="match status" value="3"/>
</dbReference>
<feature type="binding site" evidence="10">
    <location>
        <begin position="23"/>
        <end position="30"/>
    </location>
    <ligand>
        <name>ATP</name>
        <dbReference type="ChEBI" id="CHEBI:30616"/>
    </ligand>
</feature>
<evidence type="ECO:0000256" key="7">
    <source>
        <dbReference type="ARBA" id="ARBA00034617"/>
    </source>
</evidence>
<gene>
    <name evidence="15" type="ORF">BSR29_02445</name>
</gene>
<dbReference type="GO" id="GO:0000725">
    <property type="term" value="P:recombinational repair"/>
    <property type="evidence" value="ECO:0007669"/>
    <property type="project" value="TreeGrafter"/>
</dbReference>
<evidence type="ECO:0000259" key="14">
    <source>
        <dbReference type="PROSITE" id="PS51217"/>
    </source>
</evidence>
<evidence type="ECO:0000259" key="12">
    <source>
        <dbReference type="PROSITE" id="PS50967"/>
    </source>
</evidence>
<dbReference type="Gene3D" id="1.10.150.80">
    <property type="entry name" value="HRDC domain"/>
    <property type="match status" value="1"/>
</dbReference>
<dbReference type="SUPFAM" id="SSF52540">
    <property type="entry name" value="P-loop containing nucleoside triphosphate hydrolases"/>
    <property type="match status" value="1"/>
</dbReference>
<dbReference type="GO" id="GO:0003677">
    <property type="term" value="F:DNA binding"/>
    <property type="evidence" value="ECO:0007669"/>
    <property type="project" value="InterPro"/>
</dbReference>
<accession>A0A1Q5PQY9</accession>
<dbReference type="InterPro" id="IPR013986">
    <property type="entry name" value="DExx_box_DNA_helicase_dom_sf"/>
</dbReference>
<dbReference type="Gene3D" id="1.10.486.10">
    <property type="entry name" value="PCRA, domain 4"/>
    <property type="match status" value="2"/>
</dbReference>
<evidence type="ECO:0000256" key="5">
    <source>
        <dbReference type="ARBA" id="ARBA00022840"/>
    </source>
</evidence>
<dbReference type="PROSITE" id="PS51217">
    <property type="entry name" value="UVRD_HELICASE_CTER"/>
    <property type="match status" value="1"/>
</dbReference>
<comment type="catalytic activity">
    <reaction evidence="9">
        <text>ATP + H2O = ADP + phosphate + H(+)</text>
        <dbReference type="Rhea" id="RHEA:13065"/>
        <dbReference type="ChEBI" id="CHEBI:15377"/>
        <dbReference type="ChEBI" id="CHEBI:15378"/>
        <dbReference type="ChEBI" id="CHEBI:30616"/>
        <dbReference type="ChEBI" id="CHEBI:43474"/>
        <dbReference type="ChEBI" id="CHEBI:456216"/>
        <dbReference type="EC" id="5.6.2.4"/>
    </reaction>
</comment>
<comment type="similarity">
    <text evidence="1">Belongs to the helicase family. UvrD subfamily.</text>
</comment>
<dbReference type="PROSITE" id="PS51198">
    <property type="entry name" value="UVRD_HELICASE_ATP_BIND"/>
    <property type="match status" value="1"/>
</dbReference>
<keyword evidence="16" id="KW-1185">Reference proteome</keyword>
<dbReference type="Pfam" id="PF00570">
    <property type="entry name" value="HRDC"/>
    <property type="match status" value="1"/>
</dbReference>
<feature type="domain" description="HRDC" evidence="12">
    <location>
        <begin position="597"/>
        <end position="673"/>
    </location>
</feature>
<evidence type="ECO:0000256" key="3">
    <source>
        <dbReference type="ARBA" id="ARBA00022801"/>
    </source>
</evidence>
<dbReference type="InterPro" id="IPR014016">
    <property type="entry name" value="UvrD-like_ATP-bd"/>
</dbReference>
<dbReference type="GO" id="GO:0043138">
    <property type="term" value="F:3'-5' DNA helicase activity"/>
    <property type="evidence" value="ECO:0007669"/>
    <property type="project" value="UniProtKB-EC"/>
</dbReference>
<keyword evidence="6" id="KW-0413">Isomerase</keyword>
<dbReference type="STRING" id="1921764.BSR28_08420"/>
<feature type="compositionally biased region" description="Low complexity" evidence="11">
    <location>
        <begin position="570"/>
        <end position="579"/>
    </location>
</feature>
<keyword evidence="3 10" id="KW-0378">Hydrolase</keyword>
<dbReference type="InterPro" id="IPR027417">
    <property type="entry name" value="P-loop_NTPase"/>
</dbReference>
<evidence type="ECO:0000313" key="16">
    <source>
        <dbReference type="Proteomes" id="UP000186785"/>
    </source>
</evidence>
<protein>
    <recommendedName>
        <fullName evidence="8">DNA 3'-5' helicase</fullName>
        <ecNumber evidence="8">5.6.2.4</ecNumber>
    </recommendedName>
</protein>
<dbReference type="SMART" id="SM00341">
    <property type="entry name" value="HRDC"/>
    <property type="match status" value="1"/>
</dbReference>
<dbReference type="GO" id="GO:0016887">
    <property type="term" value="F:ATP hydrolysis activity"/>
    <property type="evidence" value="ECO:0007669"/>
    <property type="project" value="RHEA"/>
</dbReference>